<evidence type="ECO:0000256" key="1">
    <source>
        <dbReference type="SAM" id="MobiDB-lite"/>
    </source>
</evidence>
<gene>
    <name evidence="3" type="ORF">NON19_32425</name>
</gene>
<keyword evidence="2" id="KW-0812">Transmembrane</keyword>
<proteinExistence type="predicted"/>
<dbReference type="EMBL" id="JANFNH010000080">
    <property type="protein sequence ID" value="MCQ4046637.1"/>
    <property type="molecule type" value="Genomic_DNA"/>
</dbReference>
<evidence type="ECO:0000256" key="2">
    <source>
        <dbReference type="SAM" id="Phobius"/>
    </source>
</evidence>
<accession>A0ABT1PMQ7</accession>
<sequence length="92" mass="9672">SRFSPTRPSRFSTSRTSGLSPVRAPLSDVVPRRTLVVVVAVVVLVVLGAILSMAFAADRPEAAPASGVPTSRTAQLFQHVQTGQPTGHEHVS</sequence>
<dbReference type="Proteomes" id="UP001206206">
    <property type="component" value="Unassembled WGS sequence"/>
</dbReference>
<keyword evidence="4" id="KW-1185">Reference proteome</keyword>
<evidence type="ECO:0000313" key="3">
    <source>
        <dbReference type="EMBL" id="MCQ4046637.1"/>
    </source>
</evidence>
<reference evidence="3 4" key="1">
    <citation type="submission" date="2022-06" db="EMBL/GenBank/DDBJ databases">
        <title>Draft genome sequence of type strain Streptomyces rubrisoli DSM 42083.</title>
        <authorList>
            <person name="Duangmal K."/>
            <person name="Klaysubun C."/>
        </authorList>
    </citation>
    <scope>NUCLEOTIDE SEQUENCE [LARGE SCALE GENOMIC DNA]</scope>
    <source>
        <strain evidence="3 4">DSM 42083</strain>
    </source>
</reference>
<organism evidence="3 4">
    <name type="scientific">Streptantibioticus rubrisoli</name>
    <dbReference type="NCBI Taxonomy" id="1387313"/>
    <lineage>
        <taxon>Bacteria</taxon>
        <taxon>Bacillati</taxon>
        <taxon>Actinomycetota</taxon>
        <taxon>Actinomycetes</taxon>
        <taxon>Kitasatosporales</taxon>
        <taxon>Streptomycetaceae</taxon>
        <taxon>Streptantibioticus</taxon>
    </lineage>
</organism>
<protein>
    <recommendedName>
        <fullName evidence="5">Serine/threonine protein kinase</fullName>
    </recommendedName>
</protein>
<feature type="non-terminal residue" evidence="3">
    <location>
        <position position="1"/>
    </location>
</feature>
<feature type="region of interest" description="Disordered" evidence="1">
    <location>
        <begin position="1"/>
        <end position="24"/>
    </location>
</feature>
<keyword evidence="2" id="KW-0472">Membrane</keyword>
<evidence type="ECO:0000313" key="4">
    <source>
        <dbReference type="Proteomes" id="UP001206206"/>
    </source>
</evidence>
<comment type="caution">
    <text evidence="3">The sequence shown here is derived from an EMBL/GenBank/DDBJ whole genome shotgun (WGS) entry which is preliminary data.</text>
</comment>
<feature type="transmembrane region" description="Helical" evidence="2">
    <location>
        <begin position="35"/>
        <end position="57"/>
    </location>
</feature>
<keyword evidence="2" id="KW-1133">Transmembrane helix</keyword>
<evidence type="ECO:0008006" key="5">
    <source>
        <dbReference type="Google" id="ProtNLM"/>
    </source>
</evidence>
<feature type="compositionally biased region" description="Low complexity" evidence="1">
    <location>
        <begin position="1"/>
        <end position="17"/>
    </location>
</feature>
<name>A0ABT1PMQ7_9ACTN</name>